<dbReference type="AlphaFoldDB" id="A0A0D8B8H9"/>
<dbReference type="Proteomes" id="UP000032545">
    <property type="component" value="Unassembled WGS sequence"/>
</dbReference>
<keyword evidence="6" id="KW-1185">Reference proteome</keyword>
<feature type="signal peptide" evidence="3">
    <location>
        <begin position="1"/>
        <end position="20"/>
    </location>
</feature>
<comment type="caution">
    <text evidence="5">The sequence shown here is derived from an EMBL/GenBank/DDBJ whole genome shotgun (WGS) entry which is preliminary data.</text>
</comment>
<dbReference type="SUPFAM" id="SSF53822">
    <property type="entry name" value="Periplasmic binding protein-like I"/>
    <property type="match status" value="1"/>
</dbReference>
<organism evidence="5 6">
    <name type="scientific">Frankia torreyi</name>
    <dbReference type="NCBI Taxonomy" id="1856"/>
    <lineage>
        <taxon>Bacteria</taxon>
        <taxon>Bacillati</taxon>
        <taxon>Actinomycetota</taxon>
        <taxon>Actinomycetes</taxon>
        <taxon>Frankiales</taxon>
        <taxon>Frankiaceae</taxon>
        <taxon>Frankia</taxon>
    </lineage>
</organism>
<evidence type="ECO:0000256" key="3">
    <source>
        <dbReference type="SAM" id="SignalP"/>
    </source>
</evidence>
<dbReference type="Pfam" id="PF13458">
    <property type="entry name" value="Peripla_BP_6"/>
    <property type="match status" value="1"/>
</dbReference>
<gene>
    <name evidence="5" type="ORF">FF36_05304</name>
</gene>
<protein>
    <submittedName>
        <fullName evidence="5">Amino acid/amide ABC transporter substrate-binding protein, HAAT family</fullName>
    </submittedName>
</protein>
<feature type="chain" id="PRO_5039234205" evidence="3">
    <location>
        <begin position="21"/>
        <end position="407"/>
    </location>
</feature>
<evidence type="ECO:0000313" key="5">
    <source>
        <dbReference type="EMBL" id="KJE20405.1"/>
    </source>
</evidence>
<keyword evidence="2 3" id="KW-0732">Signal</keyword>
<dbReference type="PANTHER" id="PTHR47235:SF1">
    <property type="entry name" value="BLR6548 PROTEIN"/>
    <property type="match status" value="1"/>
</dbReference>
<evidence type="ECO:0000256" key="1">
    <source>
        <dbReference type="ARBA" id="ARBA00010062"/>
    </source>
</evidence>
<comment type="similarity">
    <text evidence="1">Belongs to the leucine-binding protein family.</text>
</comment>
<feature type="domain" description="Leucine-binding protein" evidence="4">
    <location>
        <begin position="45"/>
        <end position="387"/>
    </location>
</feature>
<dbReference type="EMBL" id="JYFN01000061">
    <property type="protein sequence ID" value="KJE20405.1"/>
    <property type="molecule type" value="Genomic_DNA"/>
</dbReference>
<sequence precursor="true">MRVLRTRFAVAMIAAATMLAACSSGGPSDASQASGTCAPGVTDNSIKVGLLYPDTGVMGTQFSGYRAGVNARISAQNAAGGVNGRKIDYVWEDDESDPRGNLQGARTLVNEGAFAVLEYTSFSQGSGQYLDDQHIPVVGVADQPFWGDHDNMFTYTFVTDAGRSTTTLADFVRQQGGTKAALVVTFLTEASKLYAAGVRQSLENAGIPVVQDDIDSTNATDVARKIIDAGADTVIAASPLDLYTGALDAAISAGHPIKVAVSAVSYDPRLLAPYGQKLAGTYSQLTFAALERNLPAQQRFLQAMAAYSPEIQPAGQQSAIAGYINADLFIRGLKTQHGCPTRASFMTGMRSITDYDADGMMVQKINLTADHGQLDRCSDFVRIAATGDRFEVVNPQPLCGQRIGGNG</sequence>
<evidence type="ECO:0000256" key="2">
    <source>
        <dbReference type="ARBA" id="ARBA00022729"/>
    </source>
</evidence>
<reference evidence="6" key="1">
    <citation type="submission" date="2015-02" db="EMBL/GenBank/DDBJ databases">
        <title>Draft Genome of Frankia sp. CpI1-S.</title>
        <authorList>
            <person name="Oshone R.T."/>
            <person name="Ngom M."/>
            <person name="Ghodhbane-Gtari F."/>
            <person name="Gtari M."/>
            <person name="Morris K."/>
            <person name="Thomas K."/>
            <person name="Sen A."/>
            <person name="Tisa L.S."/>
        </authorList>
    </citation>
    <scope>NUCLEOTIDE SEQUENCE [LARGE SCALE GENOMIC DNA]</scope>
    <source>
        <strain evidence="6">CpI1-S</strain>
    </source>
</reference>
<accession>A0A0D8B8H9</accession>
<evidence type="ECO:0000259" key="4">
    <source>
        <dbReference type="Pfam" id="PF13458"/>
    </source>
</evidence>
<proteinExistence type="inferred from homology"/>
<evidence type="ECO:0000313" key="6">
    <source>
        <dbReference type="Proteomes" id="UP000032545"/>
    </source>
</evidence>
<dbReference type="CDD" id="cd06341">
    <property type="entry name" value="PBP1_ABC_ligand_binding-like"/>
    <property type="match status" value="1"/>
</dbReference>
<dbReference type="InterPro" id="IPR028082">
    <property type="entry name" value="Peripla_BP_I"/>
</dbReference>
<name>A0A0D8B8H9_9ACTN</name>
<reference evidence="5 6" key="2">
    <citation type="journal article" date="2016" name="Genome Announc.">
        <title>Permanent Draft Genome Sequences for Two Variants of Frankia sp. Strain CpI1, the First Frankia Strain Isolated from Root Nodules of Comptonia peregrina.</title>
        <authorList>
            <person name="Oshone R."/>
            <person name="Hurst S.G.IV."/>
            <person name="Abebe-Akele F."/>
            <person name="Simpson S."/>
            <person name="Morris K."/>
            <person name="Thomas W.K."/>
            <person name="Tisa L.S."/>
        </authorList>
    </citation>
    <scope>NUCLEOTIDE SEQUENCE [LARGE SCALE GENOMIC DNA]</scope>
    <source>
        <strain evidence="6">CpI1-S</strain>
    </source>
</reference>
<dbReference type="InterPro" id="IPR028081">
    <property type="entry name" value="Leu-bd"/>
</dbReference>
<dbReference type="PATRIC" id="fig|1502723.3.peg.5714"/>
<dbReference type="Gene3D" id="3.40.50.2300">
    <property type="match status" value="2"/>
</dbReference>
<dbReference type="PROSITE" id="PS51257">
    <property type="entry name" value="PROKAR_LIPOPROTEIN"/>
    <property type="match status" value="1"/>
</dbReference>
<dbReference type="PANTHER" id="PTHR47235">
    <property type="entry name" value="BLR6548 PROTEIN"/>
    <property type="match status" value="1"/>
</dbReference>